<evidence type="ECO:0000313" key="4">
    <source>
        <dbReference type="Proteomes" id="UP000054007"/>
    </source>
</evidence>
<feature type="transmembrane region" description="Helical" evidence="2">
    <location>
        <begin position="249"/>
        <end position="271"/>
    </location>
</feature>
<feature type="transmembrane region" description="Helical" evidence="2">
    <location>
        <begin position="160"/>
        <end position="186"/>
    </location>
</feature>
<keyword evidence="4" id="KW-1185">Reference proteome</keyword>
<dbReference type="OrthoDB" id="2744793at2759"/>
<feature type="transmembrane region" description="Helical" evidence="2">
    <location>
        <begin position="206"/>
        <end position="228"/>
    </location>
</feature>
<feature type="transmembrane region" description="Helical" evidence="2">
    <location>
        <begin position="70"/>
        <end position="88"/>
    </location>
</feature>
<keyword evidence="2" id="KW-0812">Transmembrane</keyword>
<evidence type="ECO:0008006" key="5">
    <source>
        <dbReference type="Google" id="ProtNLM"/>
    </source>
</evidence>
<organism evidence="3 4">
    <name type="scientific">Cylindrobasidium torrendii FP15055 ss-10</name>
    <dbReference type="NCBI Taxonomy" id="1314674"/>
    <lineage>
        <taxon>Eukaryota</taxon>
        <taxon>Fungi</taxon>
        <taxon>Dikarya</taxon>
        <taxon>Basidiomycota</taxon>
        <taxon>Agaricomycotina</taxon>
        <taxon>Agaricomycetes</taxon>
        <taxon>Agaricomycetidae</taxon>
        <taxon>Agaricales</taxon>
        <taxon>Marasmiineae</taxon>
        <taxon>Physalacriaceae</taxon>
        <taxon>Cylindrobasidium</taxon>
    </lineage>
</organism>
<feature type="transmembrane region" description="Helical" evidence="2">
    <location>
        <begin position="20"/>
        <end position="49"/>
    </location>
</feature>
<keyword evidence="2" id="KW-0472">Membrane</keyword>
<evidence type="ECO:0000256" key="2">
    <source>
        <dbReference type="SAM" id="Phobius"/>
    </source>
</evidence>
<dbReference type="Proteomes" id="UP000054007">
    <property type="component" value="Unassembled WGS sequence"/>
</dbReference>
<dbReference type="AlphaFoldDB" id="A0A0D7BBY7"/>
<feature type="region of interest" description="Disordered" evidence="1">
    <location>
        <begin position="380"/>
        <end position="399"/>
    </location>
</feature>
<protein>
    <recommendedName>
        <fullName evidence="5">G-protein coupled receptors family 1 profile domain-containing protein</fullName>
    </recommendedName>
</protein>
<name>A0A0D7BBY7_9AGAR</name>
<dbReference type="EMBL" id="KN880518">
    <property type="protein sequence ID" value="KIY67745.1"/>
    <property type="molecule type" value="Genomic_DNA"/>
</dbReference>
<feature type="transmembrane region" description="Helical" evidence="2">
    <location>
        <begin position="283"/>
        <end position="311"/>
    </location>
</feature>
<evidence type="ECO:0000256" key="1">
    <source>
        <dbReference type="SAM" id="MobiDB-lite"/>
    </source>
</evidence>
<gene>
    <name evidence="3" type="ORF">CYLTODRAFT_443827</name>
</gene>
<feature type="transmembrane region" description="Helical" evidence="2">
    <location>
        <begin position="126"/>
        <end position="148"/>
    </location>
</feature>
<reference evidence="3 4" key="1">
    <citation type="journal article" date="2015" name="Fungal Genet. Biol.">
        <title>Evolution of novel wood decay mechanisms in Agaricales revealed by the genome sequences of Fistulina hepatica and Cylindrobasidium torrendii.</title>
        <authorList>
            <person name="Floudas D."/>
            <person name="Held B.W."/>
            <person name="Riley R."/>
            <person name="Nagy L.G."/>
            <person name="Koehler G."/>
            <person name="Ransdell A.S."/>
            <person name="Younus H."/>
            <person name="Chow J."/>
            <person name="Chiniquy J."/>
            <person name="Lipzen A."/>
            <person name="Tritt A."/>
            <person name="Sun H."/>
            <person name="Haridas S."/>
            <person name="LaButti K."/>
            <person name="Ohm R.A."/>
            <person name="Kues U."/>
            <person name="Blanchette R.A."/>
            <person name="Grigoriev I.V."/>
            <person name="Minto R.E."/>
            <person name="Hibbett D.S."/>
        </authorList>
    </citation>
    <scope>NUCLEOTIDE SEQUENCE [LARGE SCALE GENOMIC DNA]</scope>
    <source>
        <strain evidence="3 4">FP15055 ss-10</strain>
    </source>
</reference>
<evidence type="ECO:0000313" key="3">
    <source>
        <dbReference type="EMBL" id="KIY67745.1"/>
    </source>
</evidence>
<feature type="compositionally biased region" description="Basic and acidic residues" evidence="1">
    <location>
        <begin position="380"/>
        <end position="397"/>
    </location>
</feature>
<keyword evidence="2" id="KW-1133">Transmembrane helix</keyword>
<proteinExistence type="predicted"/>
<accession>A0A0D7BBY7</accession>
<sequence length="418" mass="46372">MALNSSVSSFDTSIPLKMQPAIGGLFLTSTVNSVVETIYWTIYLCVFLYTLRIQASKIRAPSSSSIKSDTLMACATVSLFMFSTLIWASNISRTLAKNKDIFFDHPELDSYSRLKLGPLEDQAFQFPIRLAFSSNIIIGDAVVIWRAWAIWKDSRARALVYIPMFTLFVSFTFGLTEVLCWAPTAFQLKKHPDLFMPIEFCQWSLMATWAASLITNVITTVIIAVKAWKHRQAIKSTIGKKKKSLAEKLMLLLIESGTLYSTVWATQVSIFPQVGKALATGNIAGNIVMTCVGLFGMQLSGLYPTLIILIVSKQLSISNDVQTTPSLNIGSIVGSSKGQFQPLCLSESRSRSWSGNTIDSVNAAKSKMVIPPLAFERSRFSSDSSREDDRDGLRPETDSLLTLTNEEYVRHSRAYSDV</sequence>